<evidence type="ECO:0000256" key="1">
    <source>
        <dbReference type="ARBA" id="ARBA00006754"/>
    </source>
</evidence>
<dbReference type="PANTHER" id="PTHR33744:SF17">
    <property type="entry name" value="CONSERVED PROTEIN"/>
    <property type="match status" value="1"/>
</dbReference>
<organism evidence="5 6">
    <name type="scientific">Streptomyces aureus</name>
    <dbReference type="NCBI Taxonomy" id="193461"/>
    <lineage>
        <taxon>Bacteria</taxon>
        <taxon>Bacillati</taxon>
        <taxon>Actinomycetota</taxon>
        <taxon>Actinomycetes</taxon>
        <taxon>Kitasatosporales</taxon>
        <taxon>Streptomycetaceae</taxon>
        <taxon>Streptomyces</taxon>
    </lineage>
</organism>
<keyword evidence="6" id="KW-1185">Reference proteome</keyword>
<feature type="domain" description="PucR C-terminal helix-turn-helix" evidence="3">
    <location>
        <begin position="490"/>
        <end position="545"/>
    </location>
</feature>
<proteinExistence type="inferred from homology"/>
<sequence length="589" mass="61248">MSDHNPENSGAAGQTGADAPVTLATVVDCLGPGTVAMWAAPHGLGVPVRTLAVHEGPAGPGHSGPDRPGGLLLGIGTGGEARELIRAAAGSGASAVIVKNGGDGTGLRDAGTLGTEHGVAVLALAADQDWTDLIGRLRALLAVRMGPGTGRAAMFGRRHDLVSLANSLSRLVNGSVMIFTPGQELLAASRLGPGDDEMRRAAVLDQHGPVGYRARLVELGVYRRLWSGSEVVDVAAVPEMGAGRRIAAAVRAGTENLGSIWVAEGAEPLAGNATVLLAEAATVAVGVLLGLDQEEVARRRLDEELFGRALLGDVDPRLAASHLAVEPGTPVSVMIADLSSHDARLGAADLYRAREEALRHLAGYRWRALATTGPSRVVLALVGPADRDGMRRAADGVGAAVAEAVGARPRIGIGPCVPHLGELPASRMEAELVVRALARRGEVRSACLEDVRGTANLLLLGEAVTADRRLQDGPVHRLRAHDQRRGTAYTETLAAYLDAFGDTAAASRELNVHTNTLRYRLGRIRELTGLDLGDPYERLNAAVQLFALGPDVLVVEHEKILKTSSPPTNRGGTPGLHTTDHHPVTGTGL</sequence>
<dbReference type="EMBL" id="JBGOSP010000035">
    <property type="protein sequence ID" value="MFA3842251.1"/>
    <property type="molecule type" value="Genomic_DNA"/>
</dbReference>
<feature type="domain" description="CdaR GGDEF-like" evidence="4">
    <location>
        <begin position="316"/>
        <end position="435"/>
    </location>
</feature>
<dbReference type="RefSeq" id="WP_372566282.1">
    <property type="nucleotide sequence ID" value="NZ_JBGOSP010000035.1"/>
</dbReference>
<evidence type="ECO:0000259" key="4">
    <source>
        <dbReference type="Pfam" id="PF17853"/>
    </source>
</evidence>
<evidence type="ECO:0000259" key="3">
    <source>
        <dbReference type="Pfam" id="PF13556"/>
    </source>
</evidence>
<comment type="similarity">
    <text evidence="1">Belongs to the CdaR family.</text>
</comment>
<dbReference type="InterPro" id="IPR025736">
    <property type="entry name" value="PucR_C-HTH_dom"/>
</dbReference>
<dbReference type="Gene3D" id="1.10.10.2840">
    <property type="entry name" value="PucR C-terminal helix-turn-helix domain"/>
    <property type="match status" value="1"/>
</dbReference>
<protein>
    <submittedName>
        <fullName evidence="5">PucR family transcriptional regulator</fullName>
    </submittedName>
</protein>
<dbReference type="Pfam" id="PF17853">
    <property type="entry name" value="GGDEF_2"/>
    <property type="match status" value="1"/>
</dbReference>
<gene>
    <name evidence="5" type="ORF">ACEG43_39710</name>
</gene>
<dbReference type="PANTHER" id="PTHR33744">
    <property type="entry name" value="CARBOHYDRATE DIACID REGULATOR"/>
    <property type="match status" value="1"/>
</dbReference>
<dbReference type="InterPro" id="IPR041522">
    <property type="entry name" value="CdaR_GGDEF"/>
</dbReference>
<dbReference type="Proteomes" id="UP001571476">
    <property type="component" value="Unassembled WGS sequence"/>
</dbReference>
<dbReference type="InterPro" id="IPR042070">
    <property type="entry name" value="PucR_C-HTH_sf"/>
</dbReference>
<dbReference type="Pfam" id="PF13556">
    <property type="entry name" value="HTH_30"/>
    <property type="match status" value="1"/>
</dbReference>
<accession>A0ABV4SYF2</accession>
<reference evidence="5 6" key="1">
    <citation type="submission" date="2024-08" db="EMBL/GenBank/DDBJ databases">
        <title>Genome sequence of Streptomyces aureus CACIA-1.46HGO.</title>
        <authorList>
            <person name="Evangelista-Martinez Z."/>
        </authorList>
    </citation>
    <scope>NUCLEOTIDE SEQUENCE [LARGE SCALE GENOMIC DNA]</scope>
    <source>
        <strain evidence="5 6">CACIA-1.46HGO</strain>
    </source>
</reference>
<feature type="region of interest" description="Disordered" evidence="2">
    <location>
        <begin position="563"/>
        <end position="589"/>
    </location>
</feature>
<evidence type="ECO:0000313" key="5">
    <source>
        <dbReference type="EMBL" id="MFA3842251.1"/>
    </source>
</evidence>
<comment type="caution">
    <text evidence="5">The sequence shown here is derived from an EMBL/GenBank/DDBJ whole genome shotgun (WGS) entry which is preliminary data.</text>
</comment>
<evidence type="ECO:0000313" key="6">
    <source>
        <dbReference type="Proteomes" id="UP001571476"/>
    </source>
</evidence>
<dbReference type="InterPro" id="IPR051448">
    <property type="entry name" value="CdaR-like_regulators"/>
</dbReference>
<name>A0ABV4SYF2_9ACTN</name>
<evidence type="ECO:0000256" key="2">
    <source>
        <dbReference type="SAM" id="MobiDB-lite"/>
    </source>
</evidence>